<dbReference type="EMBL" id="JAUDDZ010000010">
    <property type="protein sequence ID" value="MDM8275352.1"/>
    <property type="molecule type" value="Genomic_DNA"/>
</dbReference>
<evidence type="ECO:0000256" key="7">
    <source>
        <dbReference type="ARBA" id="ARBA00023136"/>
    </source>
</evidence>
<feature type="transmembrane region" description="Helical" evidence="8">
    <location>
        <begin position="291"/>
        <end position="311"/>
    </location>
</feature>
<evidence type="ECO:0000256" key="8">
    <source>
        <dbReference type="SAM" id="Phobius"/>
    </source>
</evidence>
<protein>
    <submittedName>
        <fullName evidence="9">AEC family transporter</fullName>
    </submittedName>
</protein>
<proteinExistence type="inferred from homology"/>
<accession>A0ABT7VA37</accession>
<feature type="transmembrane region" description="Helical" evidence="8">
    <location>
        <begin position="199"/>
        <end position="219"/>
    </location>
</feature>
<dbReference type="Pfam" id="PF03547">
    <property type="entry name" value="Mem_trans"/>
    <property type="match status" value="1"/>
</dbReference>
<feature type="transmembrane region" description="Helical" evidence="8">
    <location>
        <begin position="258"/>
        <end position="279"/>
    </location>
</feature>
<sequence length="312" mass="32638">MEFEFVALQMLVVSLPILLGWAIHKLGFLDDELDSGISRLVMNIALPCTILSSLGTSPELPETGVMLAIIAATFAAYIVAIAIAIVATAAMRVPADARGVYQFAMAFGNCGFIGLPVISAIFGEEALLYAAISLIPANVVLFSAGAIMFDADSETGLRRRLRRAVSSLKSPTLIMSVVVLVLAMAGVNDLGLVGDSVAIVGQMTTPLALLVTGSSLANYKPLAMLGNWRAYVACAVRLVAIPLASLAVARLFPLDVYQLGIVVVDCSMPVATAGILFCLQHGRDAMPMLQTTFLSIIASIASIPLVTVLVGA</sequence>
<evidence type="ECO:0000256" key="5">
    <source>
        <dbReference type="ARBA" id="ARBA00022692"/>
    </source>
</evidence>
<feature type="transmembrane region" description="Helical" evidence="8">
    <location>
        <begin position="6"/>
        <end position="24"/>
    </location>
</feature>
<evidence type="ECO:0000256" key="2">
    <source>
        <dbReference type="ARBA" id="ARBA00010145"/>
    </source>
</evidence>
<dbReference type="Proteomes" id="UP001529421">
    <property type="component" value="Unassembled WGS sequence"/>
</dbReference>
<name>A0ABT7VA37_9ACTN</name>
<keyword evidence="5 8" id="KW-0812">Transmembrane</keyword>
<organism evidence="9 10">
    <name type="scientific">Enorma phocaeensis</name>
    <dbReference type="NCBI Taxonomy" id="1871019"/>
    <lineage>
        <taxon>Bacteria</taxon>
        <taxon>Bacillati</taxon>
        <taxon>Actinomycetota</taxon>
        <taxon>Coriobacteriia</taxon>
        <taxon>Coriobacteriales</taxon>
        <taxon>Coriobacteriaceae</taxon>
        <taxon>Enorma</taxon>
    </lineage>
</organism>
<dbReference type="PANTHER" id="PTHR36838:SF3">
    <property type="entry name" value="TRANSPORTER AUXIN EFFLUX CARRIER EC FAMILY"/>
    <property type="match status" value="1"/>
</dbReference>
<keyword evidence="7 8" id="KW-0472">Membrane</keyword>
<keyword evidence="6 8" id="KW-1133">Transmembrane helix</keyword>
<dbReference type="InterPro" id="IPR038770">
    <property type="entry name" value="Na+/solute_symporter_sf"/>
</dbReference>
<dbReference type="PANTHER" id="PTHR36838">
    <property type="entry name" value="AUXIN EFFLUX CARRIER FAMILY PROTEIN"/>
    <property type="match status" value="1"/>
</dbReference>
<comment type="subcellular location">
    <subcellularLocation>
        <location evidence="1">Cell membrane</location>
        <topology evidence="1">Multi-pass membrane protein</topology>
    </subcellularLocation>
</comment>
<evidence type="ECO:0000256" key="6">
    <source>
        <dbReference type="ARBA" id="ARBA00022989"/>
    </source>
</evidence>
<evidence type="ECO:0000256" key="4">
    <source>
        <dbReference type="ARBA" id="ARBA00022475"/>
    </source>
</evidence>
<keyword evidence="3" id="KW-0813">Transport</keyword>
<keyword evidence="10" id="KW-1185">Reference proteome</keyword>
<comment type="caution">
    <text evidence="9">The sequence shown here is derived from an EMBL/GenBank/DDBJ whole genome shotgun (WGS) entry which is preliminary data.</text>
</comment>
<evidence type="ECO:0000256" key="3">
    <source>
        <dbReference type="ARBA" id="ARBA00022448"/>
    </source>
</evidence>
<reference evidence="10" key="1">
    <citation type="submission" date="2023-06" db="EMBL/GenBank/DDBJ databases">
        <title>Identification and characterization of horizontal gene transfer across gut microbiota members of farm animals based on homology search.</title>
        <authorList>
            <person name="Zeman M."/>
            <person name="Kubasova T."/>
            <person name="Jahodarova E."/>
            <person name="Nykrynova M."/>
            <person name="Rychlik I."/>
        </authorList>
    </citation>
    <scope>NUCLEOTIDE SEQUENCE [LARGE SCALE GENOMIC DNA]</scope>
    <source>
        <strain evidence="10">154_Feed</strain>
    </source>
</reference>
<feature type="transmembrane region" description="Helical" evidence="8">
    <location>
        <begin position="103"/>
        <end position="122"/>
    </location>
</feature>
<feature type="transmembrane region" description="Helical" evidence="8">
    <location>
        <begin position="128"/>
        <end position="149"/>
    </location>
</feature>
<keyword evidence="4" id="KW-1003">Cell membrane</keyword>
<comment type="similarity">
    <text evidence="2">Belongs to the auxin efflux carrier (TC 2.A.69) family.</text>
</comment>
<feature type="transmembrane region" description="Helical" evidence="8">
    <location>
        <begin position="231"/>
        <end position="252"/>
    </location>
</feature>
<reference evidence="9 10" key="2">
    <citation type="submission" date="2023-06" db="EMBL/GenBank/DDBJ databases">
        <authorList>
            <person name="Zeman M."/>
            <person name="Kubasova T."/>
            <person name="Jahodarova E."/>
            <person name="Nykrynova M."/>
            <person name="Rychlik I."/>
        </authorList>
    </citation>
    <scope>NUCLEOTIDE SEQUENCE [LARGE SCALE GENOMIC DNA]</scope>
    <source>
        <strain evidence="9 10">154_Feed</strain>
    </source>
</reference>
<evidence type="ECO:0000313" key="10">
    <source>
        <dbReference type="Proteomes" id="UP001529421"/>
    </source>
</evidence>
<evidence type="ECO:0000313" key="9">
    <source>
        <dbReference type="EMBL" id="MDM8275352.1"/>
    </source>
</evidence>
<dbReference type="InterPro" id="IPR004776">
    <property type="entry name" value="Mem_transp_PIN-like"/>
</dbReference>
<gene>
    <name evidence="9" type="ORF">QUW28_07585</name>
</gene>
<dbReference type="Gene3D" id="1.20.1530.20">
    <property type="match status" value="1"/>
</dbReference>
<feature type="transmembrane region" description="Helical" evidence="8">
    <location>
        <begin position="170"/>
        <end position="187"/>
    </location>
</feature>
<dbReference type="RefSeq" id="WP_289545342.1">
    <property type="nucleotide sequence ID" value="NZ_JAUDDZ010000010.1"/>
</dbReference>
<evidence type="ECO:0000256" key="1">
    <source>
        <dbReference type="ARBA" id="ARBA00004651"/>
    </source>
</evidence>
<feature type="transmembrane region" description="Helical" evidence="8">
    <location>
        <begin position="66"/>
        <end position="91"/>
    </location>
</feature>